<comment type="caution">
    <text evidence="2">The sequence shown here is derived from an EMBL/GenBank/DDBJ whole genome shotgun (WGS) entry which is preliminary data.</text>
</comment>
<dbReference type="InterPro" id="IPR023286">
    <property type="entry name" value="ABATE_dom_sf"/>
</dbReference>
<dbReference type="PANTHER" id="PTHR35525:SF3">
    <property type="entry name" value="BLL6575 PROTEIN"/>
    <property type="match status" value="1"/>
</dbReference>
<organism evidence="2 3">
    <name type="scientific">Paenibacillus gansuensis</name>
    <dbReference type="NCBI Taxonomy" id="306542"/>
    <lineage>
        <taxon>Bacteria</taxon>
        <taxon>Bacillati</taxon>
        <taxon>Bacillota</taxon>
        <taxon>Bacilli</taxon>
        <taxon>Bacillales</taxon>
        <taxon>Paenibacillaceae</taxon>
        <taxon>Paenibacillus</taxon>
    </lineage>
</organism>
<evidence type="ECO:0000313" key="2">
    <source>
        <dbReference type="EMBL" id="MFD2613882.1"/>
    </source>
</evidence>
<name>A0ABW5PHP9_9BACL</name>
<dbReference type="RefSeq" id="WP_377604137.1">
    <property type="nucleotide sequence ID" value="NZ_JBHUME010000009.1"/>
</dbReference>
<dbReference type="Pfam" id="PF07336">
    <property type="entry name" value="ABATE"/>
    <property type="match status" value="1"/>
</dbReference>
<accession>A0ABW5PHP9</accession>
<proteinExistence type="predicted"/>
<dbReference type="PANTHER" id="PTHR35525">
    <property type="entry name" value="BLL6575 PROTEIN"/>
    <property type="match status" value="1"/>
</dbReference>
<dbReference type="Proteomes" id="UP001597541">
    <property type="component" value="Unassembled WGS sequence"/>
</dbReference>
<evidence type="ECO:0000313" key="3">
    <source>
        <dbReference type="Proteomes" id="UP001597541"/>
    </source>
</evidence>
<evidence type="ECO:0000259" key="1">
    <source>
        <dbReference type="Pfam" id="PF11706"/>
    </source>
</evidence>
<dbReference type="InterPro" id="IPR010852">
    <property type="entry name" value="ABATE"/>
</dbReference>
<dbReference type="EMBL" id="JBHUME010000009">
    <property type="protein sequence ID" value="MFD2613882.1"/>
    <property type="molecule type" value="Genomic_DNA"/>
</dbReference>
<dbReference type="InterPro" id="IPR021005">
    <property type="entry name" value="Znf_CGNR"/>
</dbReference>
<sequence length="207" mass="23450">MPKIIAPSFYFIGNHTALDYINTKITVNGKPADLLKSWDDLLKWLSLSSLLTAEQISAVKDKWPSQEADSAVKDAIELRTSLLSMVRQSMLGDELAEEDLGRVNRILINQVVTTRLVRTGNRFAVERQTEFRSPSDLLIPIAEAAVDLFAYYDFGLVKKCGNPDCVLYFYDHSKNGIRRWCSPKTCGNRMKVTAFLKRRKSKEAEAE</sequence>
<gene>
    <name evidence="2" type="ORF">ACFSUF_15805</name>
</gene>
<feature type="domain" description="Zinc finger CGNR" evidence="1">
    <location>
        <begin position="157"/>
        <end position="199"/>
    </location>
</feature>
<keyword evidence="3" id="KW-1185">Reference proteome</keyword>
<dbReference type="Gene3D" id="1.10.3300.10">
    <property type="entry name" value="Jann2411-like domain"/>
    <property type="match status" value="1"/>
</dbReference>
<protein>
    <submittedName>
        <fullName evidence="2">CGNR zinc finger domain-containing protein</fullName>
    </submittedName>
</protein>
<dbReference type="Pfam" id="PF11706">
    <property type="entry name" value="zf-CGNR"/>
    <property type="match status" value="1"/>
</dbReference>
<dbReference type="SUPFAM" id="SSF160904">
    <property type="entry name" value="Jann2411-like"/>
    <property type="match status" value="1"/>
</dbReference>
<reference evidence="3" key="1">
    <citation type="journal article" date="2019" name="Int. J. Syst. Evol. Microbiol.">
        <title>The Global Catalogue of Microorganisms (GCM) 10K type strain sequencing project: providing services to taxonomists for standard genome sequencing and annotation.</title>
        <authorList>
            <consortium name="The Broad Institute Genomics Platform"/>
            <consortium name="The Broad Institute Genome Sequencing Center for Infectious Disease"/>
            <person name="Wu L."/>
            <person name="Ma J."/>
        </authorList>
    </citation>
    <scope>NUCLEOTIDE SEQUENCE [LARGE SCALE GENOMIC DNA]</scope>
    <source>
        <strain evidence="3">KCTC 3950</strain>
    </source>
</reference>